<keyword evidence="6 11" id="KW-0378">Hydrolase</keyword>
<sequence length="292" mass="32446">MEWKTDWGLRGRMFFTMFLLAALYIVFIGVLLWTSQSYLLIAVVMSIFLFVQYFFSDKLALKSMGAREVDESEYPELHGMVSRLSQQADLPKPTVAVADTRTPNAFATGRSKKTATVAVTTGLLQTLDQEELEGVLAHELAHVKNRDVMVMTIASFLSTIAMLILRWGFLFGGGGRNRQGGAQVLVAIVASLVVWIVSFFLIRALSRYREYAADRGAAAITGKPAALASALLTIDNRMDKVPKEDMRSQSEMNAFFIIPIDKGVVARLFSTHPSTERRVERLQQIAGQQETA</sequence>
<proteinExistence type="inferred from homology"/>
<reference evidence="13 14" key="1">
    <citation type="journal article" date="2019" name="Int. J. Syst. Evol. Microbiol.">
        <title>The Global Catalogue of Microorganisms (GCM) 10K type strain sequencing project: providing services to taxonomists for standard genome sequencing and annotation.</title>
        <authorList>
            <consortium name="The Broad Institute Genomics Platform"/>
            <consortium name="The Broad Institute Genome Sequencing Center for Infectious Disease"/>
            <person name="Wu L."/>
            <person name="Ma J."/>
        </authorList>
    </citation>
    <scope>NUCLEOTIDE SEQUENCE [LARGE SCALE GENOMIC DNA]</scope>
    <source>
        <strain evidence="13 14">XZYJT29</strain>
    </source>
</reference>
<dbReference type="GO" id="GO:0005886">
    <property type="term" value="C:plasma membrane"/>
    <property type="evidence" value="ECO:0007669"/>
    <property type="project" value="UniProtKB-SubCell"/>
</dbReference>
<keyword evidence="14" id="KW-1185">Reference proteome</keyword>
<dbReference type="GO" id="GO:0006508">
    <property type="term" value="P:proteolysis"/>
    <property type="evidence" value="ECO:0007669"/>
    <property type="project" value="UniProtKB-KW"/>
</dbReference>
<feature type="transmembrane region" description="Helical" evidence="11">
    <location>
        <begin position="181"/>
        <end position="202"/>
    </location>
</feature>
<dbReference type="PANTHER" id="PTHR43221:SF2">
    <property type="entry name" value="PROTEASE HTPX HOMOLOG"/>
    <property type="match status" value="1"/>
</dbReference>
<dbReference type="PANTHER" id="PTHR43221">
    <property type="entry name" value="PROTEASE HTPX"/>
    <property type="match status" value="1"/>
</dbReference>
<evidence type="ECO:0000256" key="1">
    <source>
        <dbReference type="ARBA" id="ARBA00009779"/>
    </source>
</evidence>
<evidence type="ECO:0000256" key="3">
    <source>
        <dbReference type="ARBA" id="ARBA00022670"/>
    </source>
</evidence>
<feature type="transmembrane region" description="Helical" evidence="11">
    <location>
        <begin position="38"/>
        <end position="55"/>
    </location>
</feature>
<keyword evidence="8 11" id="KW-1133">Transmembrane helix</keyword>
<comment type="cofactor">
    <cofactor evidence="11">
        <name>Zn(2+)</name>
        <dbReference type="ChEBI" id="CHEBI:29105"/>
    </cofactor>
    <text evidence="11">Binds 1 zinc ion per subunit.</text>
</comment>
<evidence type="ECO:0000256" key="10">
    <source>
        <dbReference type="ARBA" id="ARBA00023136"/>
    </source>
</evidence>
<keyword evidence="3 11" id="KW-0645">Protease</keyword>
<evidence type="ECO:0000256" key="8">
    <source>
        <dbReference type="ARBA" id="ARBA00022989"/>
    </source>
</evidence>
<feature type="binding site" evidence="11">
    <location>
        <position position="138"/>
    </location>
    <ligand>
        <name>Zn(2+)</name>
        <dbReference type="ChEBI" id="CHEBI:29105"/>
        <note>catalytic</note>
    </ligand>
</feature>
<feature type="transmembrane region" description="Helical" evidence="11">
    <location>
        <begin position="12"/>
        <end position="32"/>
    </location>
</feature>
<accession>A0ABD5Y6B3</accession>
<gene>
    <name evidence="11 13" type="primary">htpX</name>
    <name evidence="13" type="ORF">ACFQMA_15720</name>
</gene>
<comment type="similarity">
    <text evidence="1 11">Belongs to the peptidase M48B family.</text>
</comment>
<organism evidence="13 14">
    <name type="scientific">Halosimplex aquaticum</name>
    <dbReference type="NCBI Taxonomy" id="3026162"/>
    <lineage>
        <taxon>Archaea</taxon>
        <taxon>Methanobacteriati</taxon>
        <taxon>Methanobacteriota</taxon>
        <taxon>Stenosarchaea group</taxon>
        <taxon>Halobacteria</taxon>
        <taxon>Halobacteriales</taxon>
        <taxon>Haloarculaceae</taxon>
        <taxon>Halosimplex</taxon>
    </lineage>
</organism>
<protein>
    <recommendedName>
        <fullName evidence="11">Protease HtpX homolog</fullName>
        <ecNumber evidence="11">3.4.24.-</ecNumber>
    </recommendedName>
</protein>
<feature type="domain" description="Peptidase M48" evidence="12">
    <location>
        <begin position="73"/>
        <end position="285"/>
    </location>
</feature>
<dbReference type="GeneID" id="78821583"/>
<dbReference type="HAMAP" id="MF_00188">
    <property type="entry name" value="Pept_M48_protease_HtpX"/>
    <property type="match status" value="1"/>
</dbReference>
<keyword evidence="4 11" id="KW-0812">Transmembrane</keyword>
<dbReference type="NCBIfam" id="NF002669">
    <property type="entry name" value="PRK02391.1"/>
    <property type="match status" value="1"/>
</dbReference>
<name>A0ABD5Y6B3_9EURY</name>
<dbReference type="InterPro" id="IPR050083">
    <property type="entry name" value="HtpX_protease"/>
</dbReference>
<dbReference type="GO" id="GO:0004222">
    <property type="term" value="F:metalloendopeptidase activity"/>
    <property type="evidence" value="ECO:0007669"/>
    <property type="project" value="UniProtKB-UniRule"/>
</dbReference>
<feature type="active site" evidence="11">
    <location>
        <position position="139"/>
    </location>
</feature>
<evidence type="ECO:0000256" key="9">
    <source>
        <dbReference type="ARBA" id="ARBA00023049"/>
    </source>
</evidence>
<evidence type="ECO:0000256" key="6">
    <source>
        <dbReference type="ARBA" id="ARBA00022801"/>
    </source>
</evidence>
<feature type="transmembrane region" description="Helical" evidence="11">
    <location>
        <begin position="148"/>
        <end position="169"/>
    </location>
</feature>
<dbReference type="InterPro" id="IPR001915">
    <property type="entry name" value="Peptidase_M48"/>
</dbReference>
<comment type="caution">
    <text evidence="13">The sequence shown here is derived from an EMBL/GenBank/DDBJ whole genome shotgun (WGS) entry which is preliminary data.</text>
</comment>
<dbReference type="GO" id="GO:0008270">
    <property type="term" value="F:zinc ion binding"/>
    <property type="evidence" value="ECO:0007669"/>
    <property type="project" value="UniProtKB-UniRule"/>
</dbReference>
<evidence type="ECO:0000313" key="13">
    <source>
        <dbReference type="EMBL" id="MFC7141274.1"/>
    </source>
</evidence>
<evidence type="ECO:0000313" key="14">
    <source>
        <dbReference type="Proteomes" id="UP001596432"/>
    </source>
</evidence>
<evidence type="ECO:0000256" key="7">
    <source>
        <dbReference type="ARBA" id="ARBA00022833"/>
    </source>
</evidence>
<evidence type="ECO:0000256" key="4">
    <source>
        <dbReference type="ARBA" id="ARBA00022692"/>
    </source>
</evidence>
<comment type="subcellular location">
    <subcellularLocation>
        <location evidence="11">Cell membrane</location>
        <topology evidence="11">Multi-pass membrane protein</topology>
    </subcellularLocation>
</comment>
<dbReference type="Pfam" id="PF01435">
    <property type="entry name" value="Peptidase_M48"/>
    <property type="match status" value="1"/>
</dbReference>
<dbReference type="EMBL" id="JBHTAS010000001">
    <property type="protein sequence ID" value="MFC7141274.1"/>
    <property type="molecule type" value="Genomic_DNA"/>
</dbReference>
<evidence type="ECO:0000259" key="12">
    <source>
        <dbReference type="Pfam" id="PF01435"/>
    </source>
</evidence>
<keyword evidence="2 11" id="KW-1003">Cell membrane</keyword>
<evidence type="ECO:0000256" key="2">
    <source>
        <dbReference type="ARBA" id="ARBA00022475"/>
    </source>
</evidence>
<dbReference type="CDD" id="cd07327">
    <property type="entry name" value="M48B_HtpX_like"/>
    <property type="match status" value="1"/>
</dbReference>
<keyword evidence="10 11" id="KW-0472">Membrane</keyword>
<keyword evidence="7 11" id="KW-0862">Zinc</keyword>
<dbReference type="Proteomes" id="UP001596432">
    <property type="component" value="Unassembled WGS sequence"/>
</dbReference>
<dbReference type="RefSeq" id="WP_274322360.1">
    <property type="nucleotide sequence ID" value="NZ_CP118158.1"/>
</dbReference>
<dbReference type="InterPro" id="IPR022919">
    <property type="entry name" value="Pept_M48_protease_HtpX"/>
</dbReference>
<keyword evidence="5 11" id="KW-0479">Metal-binding</keyword>
<dbReference type="Gene3D" id="3.30.2010.10">
    <property type="entry name" value="Metalloproteases ('zincins'), catalytic domain"/>
    <property type="match status" value="1"/>
</dbReference>
<feature type="binding site" evidence="11">
    <location>
        <position position="142"/>
    </location>
    <ligand>
        <name>Zn(2+)</name>
        <dbReference type="ChEBI" id="CHEBI:29105"/>
        <note>catalytic</note>
    </ligand>
</feature>
<dbReference type="AlphaFoldDB" id="A0ABD5Y6B3"/>
<keyword evidence="9 11" id="KW-0482">Metalloprotease</keyword>
<feature type="binding site" evidence="11">
    <location>
        <position position="210"/>
    </location>
    <ligand>
        <name>Zn(2+)</name>
        <dbReference type="ChEBI" id="CHEBI:29105"/>
        <note>catalytic</note>
    </ligand>
</feature>
<dbReference type="EC" id="3.4.24.-" evidence="11"/>
<evidence type="ECO:0000256" key="5">
    <source>
        <dbReference type="ARBA" id="ARBA00022723"/>
    </source>
</evidence>
<evidence type="ECO:0000256" key="11">
    <source>
        <dbReference type="HAMAP-Rule" id="MF_00188"/>
    </source>
</evidence>